<protein>
    <submittedName>
        <fullName evidence="1">Uncharacterized protein</fullName>
    </submittedName>
</protein>
<evidence type="ECO:0000313" key="1">
    <source>
        <dbReference type="EMBL" id="KAH0451569.1"/>
    </source>
</evidence>
<proteinExistence type="predicted"/>
<sequence>MADKKVDELEERLEVEIIQMKSEISYLQTQVSYLKKDISVIHEKFDSKFSIMEEMLRRLLEMQTKTSRVVPMANPNQDLIGIPLAESKRKEIRQEEFDEGSFFHQEPPPIAPTRGGSGFLDEGTTKIKSFGGGGRVADHYERHFGQGKPLIREGGGQDQLYLVIFLPSI</sequence>
<keyword evidence="2" id="KW-1185">Reference proteome</keyword>
<comment type="caution">
    <text evidence="1">The sequence shown here is derived from an EMBL/GenBank/DDBJ whole genome shotgun (WGS) entry which is preliminary data.</text>
</comment>
<accession>A0AAV7G6H5</accession>
<dbReference type="Proteomes" id="UP000775213">
    <property type="component" value="Unassembled WGS sequence"/>
</dbReference>
<name>A0AAV7G6H5_DENCH</name>
<reference evidence="1 2" key="1">
    <citation type="journal article" date="2021" name="Hortic Res">
        <title>Chromosome-scale assembly of the Dendrobium chrysotoxum genome enhances the understanding of orchid evolution.</title>
        <authorList>
            <person name="Zhang Y."/>
            <person name="Zhang G.Q."/>
            <person name="Zhang D."/>
            <person name="Liu X.D."/>
            <person name="Xu X.Y."/>
            <person name="Sun W.H."/>
            <person name="Yu X."/>
            <person name="Zhu X."/>
            <person name="Wang Z.W."/>
            <person name="Zhao X."/>
            <person name="Zhong W.Y."/>
            <person name="Chen H."/>
            <person name="Yin W.L."/>
            <person name="Huang T."/>
            <person name="Niu S.C."/>
            <person name="Liu Z.J."/>
        </authorList>
    </citation>
    <scope>NUCLEOTIDE SEQUENCE [LARGE SCALE GENOMIC DNA]</scope>
    <source>
        <strain evidence="1">Lindl</strain>
    </source>
</reference>
<organism evidence="1 2">
    <name type="scientific">Dendrobium chrysotoxum</name>
    <name type="common">Orchid</name>
    <dbReference type="NCBI Taxonomy" id="161865"/>
    <lineage>
        <taxon>Eukaryota</taxon>
        <taxon>Viridiplantae</taxon>
        <taxon>Streptophyta</taxon>
        <taxon>Embryophyta</taxon>
        <taxon>Tracheophyta</taxon>
        <taxon>Spermatophyta</taxon>
        <taxon>Magnoliopsida</taxon>
        <taxon>Liliopsida</taxon>
        <taxon>Asparagales</taxon>
        <taxon>Orchidaceae</taxon>
        <taxon>Epidendroideae</taxon>
        <taxon>Malaxideae</taxon>
        <taxon>Dendrobiinae</taxon>
        <taxon>Dendrobium</taxon>
    </lineage>
</organism>
<dbReference type="AlphaFoldDB" id="A0AAV7G6H5"/>
<evidence type="ECO:0000313" key="2">
    <source>
        <dbReference type="Proteomes" id="UP000775213"/>
    </source>
</evidence>
<dbReference type="EMBL" id="JAGFBR010000017">
    <property type="protein sequence ID" value="KAH0451569.1"/>
    <property type="molecule type" value="Genomic_DNA"/>
</dbReference>
<gene>
    <name evidence="1" type="ORF">IEQ34_018868</name>
</gene>